<dbReference type="OrthoDB" id="9807095at2"/>
<dbReference type="PANTHER" id="PTHR42974:SF1">
    <property type="entry name" value="TYPE-3 GLUTAMINE SYNTHETASE"/>
    <property type="match status" value="1"/>
</dbReference>
<dbReference type="PROSITE" id="PS51986">
    <property type="entry name" value="GS_BETA_GRASP"/>
    <property type="match status" value="1"/>
</dbReference>
<dbReference type="Pfam" id="PF00120">
    <property type="entry name" value="Gln-synt_C"/>
    <property type="match status" value="1"/>
</dbReference>
<feature type="domain" description="GS catalytic" evidence="4">
    <location>
        <begin position="184"/>
        <end position="616"/>
    </location>
</feature>
<dbReference type="InterPro" id="IPR014746">
    <property type="entry name" value="Gln_synth/guanido_kin_cat_dom"/>
</dbReference>
<evidence type="ECO:0000313" key="6">
    <source>
        <dbReference type="Proteomes" id="UP000239800"/>
    </source>
</evidence>
<dbReference type="PROSITE" id="PS00181">
    <property type="entry name" value="GLNA_ATP"/>
    <property type="match status" value="1"/>
</dbReference>
<dbReference type="InterPro" id="IPR052725">
    <property type="entry name" value="GS_Type-3"/>
</dbReference>
<feature type="domain" description="GS beta-grasp" evidence="3">
    <location>
        <begin position="81"/>
        <end position="176"/>
    </location>
</feature>
<evidence type="ECO:0000259" key="3">
    <source>
        <dbReference type="PROSITE" id="PS51986"/>
    </source>
</evidence>
<dbReference type="GO" id="GO:0006542">
    <property type="term" value="P:glutamine biosynthetic process"/>
    <property type="evidence" value="ECO:0007669"/>
    <property type="project" value="InterPro"/>
</dbReference>
<dbReference type="InterPro" id="IPR027303">
    <property type="entry name" value="Gln_synth_gly_rich_site"/>
</dbReference>
<accession>A0A2S7KRC3</accession>
<dbReference type="Proteomes" id="UP000239800">
    <property type="component" value="Unassembled WGS sequence"/>
</dbReference>
<reference evidence="5 6" key="1">
    <citation type="submission" date="2016-11" db="EMBL/GenBank/DDBJ databases">
        <title>Trade-off between light-utilization and light-protection in marine flavobacteria.</title>
        <authorList>
            <person name="Kumagai Y."/>
        </authorList>
    </citation>
    <scope>NUCLEOTIDE SEQUENCE [LARGE SCALE GENOMIC DNA]</scope>
    <source>
        <strain evidence="5 6">NBRC 107741</strain>
    </source>
</reference>
<dbReference type="PROSITE" id="PS51987">
    <property type="entry name" value="GS_CATALYTIC"/>
    <property type="match status" value="1"/>
</dbReference>
<evidence type="ECO:0000313" key="5">
    <source>
        <dbReference type="EMBL" id="PQB05171.1"/>
    </source>
</evidence>
<proteinExistence type="inferred from homology"/>
<dbReference type="EMBL" id="MQUB01000001">
    <property type="protein sequence ID" value="PQB05171.1"/>
    <property type="molecule type" value="Genomic_DNA"/>
</dbReference>
<dbReference type="Pfam" id="PF18318">
    <property type="entry name" value="Gln-synt_C-ter"/>
    <property type="match status" value="1"/>
</dbReference>
<dbReference type="SUPFAM" id="SSF55931">
    <property type="entry name" value="Glutamine synthetase/guanido kinase"/>
    <property type="match status" value="1"/>
</dbReference>
<dbReference type="InterPro" id="IPR008147">
    <property type="entry name" value="Gln_synt_N"/>
</dbReference>
<dbReference type="InterPro" id="IPR022147">
    <property type="entry name" value="GSIII_N"/>
</dbReference>
<dbReference type="InterPro" id="IPR040577">
    <property type="entry name" value="Gln-synt_C"/>
</dbReference>
<evidence type="ECO:0000256" key="1">
    <source>
        <dbReference type="PROSITE-ProRule" id="PRU01330"/>
    </source>
</evidence>
<dbReference type="Gene3D" id="1.20.120.1560">
    <property type="match status" value="1"/>
</dbReference>
<evidence type="ECO:0000256" key="2">
    <source>
        <dbReference type="RuleBase" id="RU000384"/>
    </source>
</evidence>
<dbReference type="GO" id="GO:0004356">
    <property type="term" value="F:glutamine synthetase activity"/>
    <property type="evidence" value="ECO:0007669"/>
    <property type="project" value="InterPro"/>
</dbReference>
<dbReference type="Gene3D" id="3.30.590.10">
    <property type="entry name" value="Glutamine synthetase/guanido kinase, catalytic domain"/>
    <property type="match status" value="1"/>
</dbReference>
<keyword evidence="6" id="KW-1185">Reference proteome</keyword>
<gene>
    <name evidence="5" type="ORF">BST85_09960</name>
</gene>
<dbReference type="Pfam" id="PF12437">
    <property type="entry name" value="GSIII_N"/>
    <property type="match status" value="1"/>
</dbReference>
<dbReference type="SMART" id="SM01230">
    <property type="entry name" value="Gln-synt_C"/>
    <property type="match status" value="1"/>
</dbReference>
<dbReference type="RefSeq" id="WP_104813105.1">
    <property type="nucleotide sequence ID" value="NZ_MQUB01000001.1"/>
</dbReference>
<organism evidence="5 6">
    <name type="scientific">Aureitalea marina</name>
    <dbReference type="NCBI Taxonomy" id="930804"/>
    <lineage>
        <taxon>Bacteria</taxon>
        <taxon>Pseudomonadati</taxon>
        <taxon>Bacteroidota</taxon>
        <taxon>Flavobacteriia</taxon>
        <taxon>Flavobacteriales</taxon>
        <taxon>Flavobacteriaceae</taxon>
        <taxon>Aureitalea</taxon>
    </lineage>
</organism>
<protein>
    <submittedName>
        <fullName evidence="5">Uncharacterized protein</fullName>
    </submittedName>
</protein>
<comment type="caution">
    <text evidence="5">The sequence shown here is derived from an EMBL/GenBank/DDBJ whole genome shotgun (WGS) entry which is preliminary data.</text>
</comment>
<name>A0A2S7KRC3_9FLAO</name>
<sequence length="725" mass="81122">MKNTNPIRTQQTQQDMASFPTKISDIFGQDVFNTDAMEAYLDEDSYLAMIKVKNTSKRLDNRLLESIADGIKKWAMDKGATHFTHWFQPLTGGTAEKHDAFYKPSTDDQKKGIEGLTASELLQREPDASSFPSGGLRNTAEARGYTIWDPSSPVFILKTKNGKTLYIPSIFVSYAGESLGNKAPLLKSLRALEKAAIPVCRYFDPAVTSTIATLGWEQEYFLIDEALFRKRPDLALTGRTLIGAASAKGQECDDHYFGVIPERVEDFMKAYEMESLKLGIPVLTRHNEVAPSQYECAPVYEEMNVSTDHNLLAMRVLQNTAKKFGLRAILHEKPYKGLNGSGKHNNWSMATNTGTNLLAGGSNPESNLYFLTFFINVIKAVSTYADVLRASIATAGNDHRLGANEAPPAIISVFTGSEMAAILERFKTNGLCKKPQVKEMVLELDVPKIPLATLDKTDRNRTSPFPFIGNRFEFRAVGSSASCSLPMTTLNTMVAEQLSQFYVSVEDLKEKGTLQEDAIVEVLQQYVNESEGIIFNGNGYDKQWQAMAQERGLANIKSTPYALEGFNSENAKSLFANQDVLSKRETQARYEVMQQDYINKIQTEADSLIDLIQTYVLPSVASHLKDALNIRDGFTDMGLFNAAQTVKNELEVLADFQDNVRLYLCELKGNVLKAQAIKDTTRKSKFYADQIQVLFDPIRENVDEIEKSVSDQSWRLPKYRDMLFI</sequence>
<dbReference type="AlphaFoldDB" id="A0A2S7KRC3"/>
<evidence type="ECO:0000259" key="4">
    <source>
        <dbReference type="PROSITE" id="PS51987"/>
    </source>
</evidence>
<dbReference type="InterPro" id="IPR008146">
    <property type="entry name" value="Gln_synth_cat_dom"/>
</dbReference>
<dbReference type="PANTHER" id="PTHR42974">
    <property type="entry name" value="GLUTAMINE SYNTHETASE"/>
    <property type="match status" value="1"/>
</dbReference>
<comment type="similarity">
    <text evidence="1 2">Belongs to the glutamine synthetase family.</text>
</comment>